<evidence type="ECO:0000256" key="1">
    <source>
        <dbReference type="ARBA" id="ARBA00022801"/>
    </source>
</evidence>
<reference evidence="3" key="1">
    <citation type="journal article" date="2020" name="Stud. Mycol.">
        <title>101 Dothideomycetes genomes: a test case for predicting lifestyles and emergence of pathogens.</title>
        <authorList>
            <person name="Haridas S."/>
            <person name="Albert R."/>
            <person name="Binder M."/>
            <person name="Bloem J."/>
            <person name="Labutti K."/>
            <person name="Salamov A."/>
            <person name="Andreopoulos B."/>
            <person name="Baker S."/>
            <person name="Barry K."/>
            <person name="Bills G."/>
            <person name="Bluhm B."/>
            <person name="Cannon C."/>
            <person name="Castanera R."/>
            <person name="Culley D."/>
            <person name="Daum C."/>
            <person name="Ezra D."/>
            <person name="Gonzalez J."/>
            <person name="Henrissat B."/>
            <person name="Kuo A."/>
            <person name="Liang C."/>
            <person name="Lipzen A."/>
            <person name="Lutzoni F."/>
            <person name="Magnuson J."/>
            <person name="Mondo S."/>
            <person name="Nolan M."/>
            <person name="Ohm R."/>
            <person name="Pangilinan J."/>
            <person name="Park H.-J."/>
            <person name="Ramirez L."/>
            <person name="Alfaro M."/>
            <person name="Sun H."/>
            <person name="Tritt A."/>
            <person name="Yoshinaga Y."/>
            <person name="Zwiers L.-H."/>
            <person name="Turgeon B."/>
            <person name="Goodwin S."/>
            <person name="Spatafora J."/>
            <person name="Crous P."/>
            <person name="Grigoriev I."/>
        </authorList>
    </citation>
    <scope>NUCLEOTIDE SEQUENCE</scope>
    <source>
        <strain evidence="3">ATCC 36951</strain>
    </source>
</reference>
<evidence type="ECO:0000313" key="3">
    <source>
        <dbReference type="EMBL" id="KAF2171869.1"/>
    </source>
</evidence>
<evidence type="ECO:0000259" key="2">
    <source>
        <dbReference type="SMART" id="SM00939"/>
    </source>
</evidence>
<sequence length="603" mass="66611">MASTTSQDTRPLGWSDRSYYLAMRDGVRLALSIYSPDHTISTSPRPVVLVLTRYGRAAVKTRSGPRSIDHWLTGGYVACVVDVRGTTSSFGARRDELGLEEQADAEEIIAHIAAQTWCDGKVIVYGTSYSGNTADLATTRNAPALVAAIPCATDFNWWELFWPGGIANDAFFRAWAHTVYDIDFGRPFVYEGVTRASDEAGQSVSLDGRTRAEDSLKLFPTLQPVDEDADCSLLQMALQSREDGGRHWTADDYAAVLYRDDRGTNGHCYFESSAASQIPGVIRQGKPVQWWASWTDGNTADEGISRFLSTPDIPSVIIITANNHGGLELVDPFSPGQTDPTPSVVHQTQDQIRFAEEILNGRSPPRSIKYYVLGSGIFRESTTWPPVDAENSCFWLSEINQLVLDHPVAGVDSYLVDSTATAGTQSRWNQSVNTSYGDRRLQDEKLLCYETAPMDSDVEIVGWPTLMLQMSAQTEDPVVFAYLEDVSPRGKVTYITEGIIRLIHRKIAPADALPFVQGPFPHTFCREDAMPVVPGSEMTVSLRLFATAALIRKRHRLRLAIAGADVDTFRPTVSASKEERFDIRRGGPDASKLCIPLRRNLDT</sequence>
<dbReference type="InterPro" id="IPR029058">
    <property type="entry name" value="AB_hydrolase_fold"/>
</dbReference>
<accession>A0A6A6D191</accession>
<dbReference type="Pfam" id="PF08530">
    <property type="entry name" value="PepX_C"/>
    <property type="match status" value="1"/>
</dbReference>
<name>A0A6A6D191_ZASCE</name>
<dbReference type="SUPFAM" id="SSF49785">
    <property type="entry name" value="Galactose-binding domain-like"/>
    <property type="match status" value="1"/>
</dbReference>
<proteinExistence type="predicted"/>
<feature type="domain" description="Xaa-Pro dipeptidyl-peptidase C-terminal" evidence="2">
    <location>
        <begin position="352"/>
        <end position="594"/>
    </location>
</feature>
<keyword evidence="1" id="KW-0378">Hydrolase</keyword>
<dbReference type="SUPFAM" id="SSF53474">
    <property type="entry name" value="alpha/beta-Hydrolases"/>
    <property type="match status" value="1"/>
</dbReference>
<protein>
    <recommendedName>
        <fullName evidence="2">Xaa-Pro dipeptidyl-peptidase C-terminal domain-containing protein</fullName>
    </recommendedName>
</protein>
<dbReference type="GO" id="GO:0008239">
    <property type="term" value="F:dipeptidyl-peptidase activity"/>
    <property type="evidence" value="ECO:0007669"/>
    <property type="project" value="InterPro"/>
</dbReference>
<evidence type="ECO:0000313" key="4">
    <source>
        <dbReference type="Proteomes" id="UP000799537"/>
    </source>
</evidence>
<dbReference type="SMART" id="SM00939">
    <property type="entry name" value="PepX_C"/>
    <property type="match status" value="1"/>
</dbReference>
<dbReference type="Proteomes" id="UP000799537">
    <property type="component" value="Unassembled WGS sequence"/>
</dbReference>
<dbReference type="InterPro" id="IPR005674">
    <property type="entry name" value="CocE/Ser_esterase"/>
</dbReference>
<dbReference type="InterPro" id="IPR013736">
    <property type="entry name" value="Xaa-Pro_dipept_C"/>
</dbReference>
<dbReference type="InterPro" id="IPR008979">
    <property type="entry name" value="Galactose-bd-like_sf"/>
</dbReference>
<dbReference type="RefSeq" id="XP_033672758.1">
    <property type="nucleotide sequence ID" value="XM_033804355.1"/>
</dbReference>
<organism evidence="3 4">
    <name type="scientific">Zasmidium cellare ATCC 36951</name>
    <dbReference type="NCBI Taxonomy" id="1080233"/>
    <lineage>
        <taxon>Eukaryota</taxon>
        <taxon>Fungi</taxon>
        <taxon>Dikarya</taxon>
        <taxon>Ascomycota</taxon>
        <taxon>Pezizomycotina</taxon>
        <taxon>Dothideomycetes</taxon>
        <taxon>Dothideomycetidae</taxon>
        <taxon>Mycosphaerellales</taxon>
        <taxon>Mycosphaerellaceae</taxon>
        <taxon>Zasmidium</taxon>
    </lineage>
</organism>
<dbReference type="EMBL" id="ML993582">
    <property type="protein sequence ID" value="KAF2171869.1"/>
    <property type="molecule type" value="Genomic_DNA"/>
</dbReference>
<dbReference type="GeneID" id="54557627"/>
<dbReference type="Gene3D" id="1.10.3020.10">
    <property type="entry name" value="alpha-amino acid ester hydrolase ( Helical cap domain)"/>
    <property type="match status" value="1"/>
</dbReference>
<dbReference type="Gene3D" id="3.40.50.1820">
    <property type="entry name" value="alpha/beta hydrolase"/>
    <property type="match status" value="1"/>
</dbReference>
<dbReference type="Gene3D" id="2.60.120.260">
    <property type="entry name" value="Galactose-binding domain-like"/>
    <property type="match status" value="1"/>
</dbReference>
<keyword evidence="4" id="KW-1185">Reference proteome</keyword>
<dbReference type="NCBIfam" id="TIGR00976">
    <property type="entry name" value="CocE_NonD"/>
    <property type="match status" value="2"/>
</dbReference>
<dbReference type="InterPro" id="IPR000383">
    <property type="entry name" value="Xaa-Pro-like_dom"/>
</dbReference>
<dbReference type="Pfam" id="PF02129">
    <property type="entry name" value="Peptidase_S15"/>
    <property type="match status" value="1"/>
</dbReference>
<gene>
    <name evidence="3" type="ORF">M409DRAFT_18101</name>
</gene>
<dbReference type="OrthoDB" id="416441at2759"/>
<dbReference type="AlphaFoldDB" id="A0A6A6D191"/>